<keyword evidence="8" id="KW-1185">Reference proteome</keyword>
<dbReference type="InterPro" id="IPR027417">
    <property type="entry name" value="P-loop_NTPase"/>
</dbReference>
<keyword evidence="2" id="KW-1003">Cell membrane</keyword>
<feature type="domain" description="ABC transporter" evidence="6">
    <location>
        <begin position="6"/>
        <end position="254"/>
    </location>
</feature>
<evidence type="ECO:0000256" key="4">
    <source>
        <dbReference type="ARBA" id="ARBA00022840"/>
    </source>
</evidence>
<protein>
    <submittedName>
        <fullName evidence="7">ABC transporter ATP-binding protein</fullName>
    </submittedName>
</protein>
<dbReference type="PROSITE" id="PS50893">
    <property type="entry name" value="ABC_TRANSPORTER_2"/>
    <property type="match status" value="1"/>
</dbReference>
<dbReference type="GO" id="GO:0005524">
    <property type="term" value="F:ATP binding"/>
    <property type="evidence" value="ECO:0007669"/>
    <property type="project" value="UniProtKB-KW"/>
</dbReference>
<dbReference type="KEGG" id="rhf:EUB48_18605"/>
<dbReference type="CDD" id="cd03219">
    <property type="entry name" value="ABC_Mj1267_LivG_branched"/>
    <property type="match status" value="1"/>
</dbReference>
<reference evidence="7 8" key="1">
    <citation type="submission" date="2019-01" db="EMBL/GenBank/DDBJ databases">
        <title>Genomic insights into a novel species Rhodoferax sp.</title>
        <authorList>
            <person name="Jin L."/>
        </authorList>
    </citation>
    <scope>NUCLEOTIDE SEQUENCE [LARGE SCALE GENOMIC DNA]</scope>
    <source>
        <strain evidence="7 8">CHu59-6-5</strain>
    </source>
</reference>
<evidence type="ECO:0000256" key="3">
    <source>
        <dbReference type="ARBA" id="ARBA00022741"/>
    </source>
</evidence>
<gene>
    <name evidence="7" type="ORF">EUB48_18605</name>
</gene>
<feature type="region of interest" description="Disordered" evidence="5">
    <location>
        <begin position="262"/>
        <end position="295"/>
    </location>
</feature>
<dbReference type="FunFam" id="3.40.50.300:FF:000421">
    <property type="entry name" value="Branched-chain amino acid ABC transporter ATP-binding protein"/>
    <property type="match status" value="1"/>
</dbReference>
<dbReference type="GO" id="GO:0005886">
    <property type="term" value="C:plasma membrane"/>
    <property type="evidence" value="ECO:0007669"/>
    <property type="project" value="TreeGrafter"/>
</dbReference>
<organism evidence="7 8">
    <name type="scientific">Rhodoferax sediminis</name>
    <dbReference type="NCBI Taxonomy" id="2509614"/>
    <lineage>
        <taxon>Bacteria</taxon>
        <taxon>Pseudomonadati</taxon>
        <taxon>Pseudomonadota</taxon>
        <taxon>Betaproteobacteria</taxon>
        <taxon>Burkholderiales</taxon>
        <taxon>Comamonadaceae</taxon>
        <taxon>Rhodoferax</taxon>
    </lineage>
</organism>
<evidence type="ECO:0000256" key="5">
    <source>
        <dbReference type="SAM" id="MobiDB-lite"/>
    </source>
</evidence>
<dbReference type="InterPro" id="IPR003593">
    <property type="entry name" value="AAA+_ATPase"/>
</dbReference>
<evidence type="ECO:0000313" key="8">
    <source>
        <dbReference type="Proteomes" id="UP000316798"/>
    </source>
</evidence>
<dbReference type="SUPFAM" id="SSF52540">
    <property type="entry name" value="P-loop containing nucleoside triphosphate hydrolases"/>
    <property type="match status" value="1"/>
</dbReference>
<keyword evidence="3" id="KW-0547">Nucleotide-binding</keyword>
<sequence>MSTALLSARNLSVRFGGVLAVNNVSFDVRQGEVFTLIGPNGAGKTTVFNLISRIYTPTTGEIEYLGRKLTDQPPYKIAALGIARTFQNIELFEHATVLNNLLIGRHTHRKTGLWSELFFTGRTREAEIEARGKVEQVIDFLDLQHHRDSIVAGLPYGVRKVVELARALCTEPRLLLLDEPSSGLNVEETDDMAFWIADIKNELGITVLMVEHDMTLVSKVSDRVLAMNQGEVLAMGTPREVQTDPGVIEAYLGSVDDVSSLRREARSGDGPPLAAKTPSGGSAAAPAANVGAHST</sequence>
<dbReference type="PANTHER" id="PTHR45772:SF1">
    <property type="entry name" value="ABC TRANSPORTER ATP-BINDING PROTEIN"/>
    <property type="match status" value="1"/>
</dbReference>
<dbReference type="InterPro" id="IPR003439">
    <property type="entry name" value="ABC_transporter-like_ATP-bd"/>
</dbReference>
<dbReference type="Pfam" id="PF12399">
    <property type="entry name" value="BCA_ABC_TP_C"/>
    <property type="match status" value="1"/>
</dbReference>
<dbReference type="EMBL" id="CP035503">
    <property type="protein sequence ID" value="QDL39083.1"/>
    <property type="molecule type" value="Genomic_DNA"/>
</dbReference>
<evidence type="ECO:0000256" key="1">
    <source>
        <dbReference type="ARBA" id="ARBA00022448"/>
    </source>
</evidence>
<keyword evidence="2" id="KW-0472">Membrane</keyword>
<dbReference type="OrthoDB" id="9805514at2"/>
<proteinExistence type="predicted"/>
<dbReference type="Proteomes" id="UP000316798">
    <property type="component" value="Chromosome"/>
</dbReference>
<dbReference type="SMART" id="SM00382">
    <property type="entry name" value="AAA"/>
    <property type="match status" value="1"/>
</dbReference>
<dbReference type="GO" id="GO:0016887">
    <property type="term" value="F:ATP hydrolysis activity"/>
    <property type="evidence" value="ECO:0007669"/>
    <property type="project" value="InterPro"/>
</dbReference>
<keyword evidence="4 7" id="KW-0067">ATP-binding</keyword>
<accession>A0A515DF98</accession>
<keyword evidence="1" id="KW-0813">Transport</keyword>
<evidence type="ECO:0000259" key="6">
    <source>
        <dbReference type="PROSITE" id="PS50893"/>
    </source>
</evidence>
<dbReference type="RefSeq" id="WP_142820563.1">
    <property type="nucleotide sequence ID" value="NZ_CP035503.1"/>
</dbReference>
<dbReference type="AlphaFoldDB" id="A0A515DF98"/>
<evidence type="ECO:0000256" key="2">
    <source>
        <dbReference type="ARBA" id="ARBA00022475"/>
    </source>
</evidence>
<name>A0A515DF98_9BURK</name>
<dbReference type="InterPro" id="IPR051120">
    <property type="entry name" value="ABC_AA/LPS_Transport"/>
</dbReference>
<feature type="compositionally biased region" description="Low complexity" evidence="5">
    <location>
        <begin position="274"/>
        <end position="295"/>
    </location>
</feature>
<evidence type="ECO:0000313" key="7">
    <source>
        <dbReference type="EMBL" id="QDL39083.1"/>
    </source>
</evidence>
<dbReference type="Pfam" id="PF00005">
    <property type="entry name" value="ABC_tran"/>
    <property type="match status" value="1"/>
</dbReference>
<dbReference type="InterPro" id="IPR032823">
    <property type="entry name" value="BCA_ABC_TP_C"/>
</dbReference>
<dbReference type="PANTHER" id="PTHR45772">
    <property type="entry name" value="CONSERVED COMPONENT OF ABC TRANSPORTER FOR NATURAL AMINO ACIDS-RELATED"/>
    <property type="match status" value="1"/>
</dbReference>
<dbReference type="Gene3D" id="3.40.50.300">
    <property type="entry name" value="P-loop containing nucleotide triphosphate hydrolases"/>
    <property type="match status" value="1"/>
</dbReference>